<evidence type="ECO:0000256" key="1">
    <source>
        <dbReference type="ARBA" id="ARBA00001954"/>
    </source>
</evidence>
<dbReference type="Gene3D" id="3.40.50.720">
    <property type="entry name" value="NAD(P)-binding Rossmann-like Domain"/>
    <property type="match status" value="1"/>
</dbReference>
<keyword evidence="3" id="KW-0479">Metal-binding</keyword>
<evidence type="ECO:0000256" key="3">
    <source>
        <dbReference type="ARBA" id="ARBA00022723"/>
    </source>
</evidence>
<evidence type="ECO:0000256" key="7">
    <source>
        <dbReference type="ARBA" id="ARBA00023004"/>
    </source>
</evidence>
<evidence type="ECO:0000256" key="2">
    <source>
        <dbReference type="ARBA" id="ARBA00005896"/>
    </source>
</evidence>
<dbReference type="InterPro" id="IPR042098">
    <property type="entry name" value="TauD-like_sf"/>
</dbReference>
<evidence type="ECO:0000256" key="4">
    <source>
        <dbReference type="ARBA" id="ARBA00022857"/>
    </source>
</evidence>
<keyword evidence="5" id="KW-0223">Dioxygenase</keyword>
<dbReference type="InterPro" id="IPR002347">
    <property type="entry name" value="SDR_fam"/>
</dbReference>
<dbReference type="CDD" id="cd05233">
    <property type="entry name" value="SDR_c"/>
    <property type="match status" value="1"/>
</dbReference>
<dbReference type="GO" id="GO:0016706">
    <property type="term" value="F:2-oxoglutarate-dependent dioxygenase activity"/>
    <property type="evidence" value="ECO:0007669"/>
    <property type="project" value="TreeGrafter"/>
</dbReference>
<evidence type="ECO:0000313" key="10">
    <source>
        <dbReference type="Proteomes" id="UP000070133"/>
    </source>
</evidence>
<protein>
    <recommendedName>
        <fullName evidence="8">Ketoreductase domain-containing protein</fullName>
    </recommendedName>
</protein>
<dbReference type="InterPro" id="IPR003819">
    <property type="entry name" value="TauD/TfdA-like"/>
</dbReference>
<sequence>MSSSFEGKVVAITGGASGIGLAIAKILHSRGAKISIVDWSQENLNAASKAIGAEDIVTYKADVRDLQDIRAWLQQTIDKFGRLDGAANFAGIGGQNLGRVLEDQDEDDWDRVIGVNLTGVMHSMKEEVKLMKPGSSIVNAASLAGVRGLPRSAAYCASKFGVVGLTEVCALDYGSKGIRINCVAPGYIRTPALDRLKEGREELMEANAARMPVGREADAEEAARVVVFLLSDEASFVTGISSRGVVFFRQQDNLTNDLQKHLVQSLGKVSGKPKESSLHIHPVMNNTGDVEISHIDSVQREEYLKHVEDYKTNKSQYRAAEWHSDVQFERCPPDYTCLRLTKLPKNGGDTLWASGYEIYDRFSPAYQKFFESLTATFSGEGYAKMAAADPENVKLFQEPRGNPLNVPLKSIHPVVRTNPVTGWKSIFAIGPFPVRINQLTPDESKELLSKFMDMIVKNHDLTVRYKWRNPNDFAIWDNRSVFHTPTFDYDGLGERYGHRAVGIGEEPYLDPYSKSRSDDLDGNV</sequence>
<dbReference type="Pfam" id="PF02668">
    <property type="entry name" value="TauD"/>
    <property type="match status" value="1"/>
</dbReference>
<dbReference type="EMBL" id="LFZN01000196">
    <property type="protein sequence ID" value="KXS95854.1"/>
    <property type="molecule type" value="Genomic_DNA"/>
</dbReference>
<dbReference type="Pfam" id="PF13561">
    <property type="entry name" value="adh_short_C2"/>
    <property type="match status" value="1"/>
</dbReference>
<dbReference type="InterPro" id="IPR057326">
    <property type="entry name" value="KR_dom"/>
</dbReference>
<evidence type="ECO:0000259" key="8">
    <source>
        <dbReference type="SMART" id="SM00822"/>
    </source>
</evidence>
<keyword evidence="6" id="KW-0560">Oxidoreductase</keyword>
<dbReference type="PANTHER" id="PTHR30468">
    <property type="entry name" value="ALPHA-KETOGLUTARATE-DEPENDENT SULFONATE DIOXYGENASE"/>
    <property type="match status" value="1"/>
</dbReference>
<keyword evidence="4" id="KW-0521">NADP</keyword>
<dbReference type="GO" id="GO:0005737">
    <property type="term" value="C:cytoplasm"/>
    <property type="evidence" value="ECO:0007669"/>
    <property type="project" value="TreeGrafter"/>
</dbReference>
<dbReference type="SUPFAM" id="SSF51197">
    <property type="entry name" value="Clavaminate synthase-like"/>
    <property type="match status" value="1"/>
</dbReference>
<dbReference type="AlphaFoldDB" id="A0A139H0A9"/>
<gene>
    <name evidence="9" type="ORF">AC578_7884</name>
</gene>
<dbReference type="GO" id="GO:0046872">
    <property type="term" value="F:metal ion binding"/>
    <property type="evidence" value="ECO:0007669"/>
    <property type="project" value="UniProtKB-KW"/>
</dbReference>
<dbReference type="Gene3D" id="3.60.130.10">
    <property type="entry name" value="Clavaminate synthase-like"/>
    <property type="match status" value="1"/>
</dbReference>
<dbReference type="Proteomes" id="UP000070133">
    <property type="component" value="Unassembled WGS sequence"/>
</dbReference>
<dbReference type="PRINTS" id="PR00080">
    <property type="entry name" value="SDRFAMILY"/>
</dbReference>
<feature type="domain" description="Ketoreductase" evidence="8">
    <location>
        <begin position="8"/>
        <end position="176"/>
    </location>
</feature>
<dbReference type="FunFam" id="3.40.50.720:FF:000084">
    <property type="entry name" value="Short-chain dehydrogenase reductase"/>
    <property type="match status" value="1"/>
</dbReference>
<proteinExistence type="inferred from homology"/>
<organism evidence="9 10">
    <name type="scientific">Pseudocercospora eumusae</name>
    <dbReference type="NCBI Taxonomy" id="321146"/>
    <lineage>
        <taxon>Eukaryota</taxon>
        <taxon>Fungi</taxon>
        <taxon>Dikarya</taxon>
        <taxon>Ascomycota</taxon>
        <taxon>Pezizomycotina</taxon>
        <taxon>Dothideomycetes</taxon>
        <taxon>Dothideomycetidae</taxon>
        <taxon>Mycosphaerellales</taxon>
        <taxon>Mycosphaerellaceae</taxon>
        <taxon>Pseudocercospora</taxon>
    </lineage>
</organism>
<keyword evidence="10" id="KW-1185">Reference proteome</keyword>
<dbReference type="InterPro" id="IPR036291">
    <property type="entry name" value="NAD(P)-bd_dom_sf"/>
</dbReference>
<evidence type="ECO:0000256" key="6">
    <source>
        <dbReference type="ARBA" id="ARBA00023002"/>
    </source>
</evidence>
<evidence type="ECO:0000256" key="5">
    <source>
        <dbReference type="ARBA" id="ARBA00022964"/>
    </source>
</evidence>
<dbReference type="SMART" id="SM00822">
    <property type="entry name" value="PKS_KR"/>
    <property type="match status" value="1"/>
</dbReference>
<comment type="caution">
    <text evidence="9">The sequence shown here is derived from an EMBL/GenBank/DDBJ whole genome shotgun (WGS) entry which is preliminary data.</text>
</comment>
<name>A0A139H0A9_9PEZI</name>
<evidence type="ECO:0000313" key="9">
    <source>
        <dbReference type="EMBL" id="KXS95854.1"/>
    </source>
</evidence>
<comment type="cofactor">
    <cofactor evidence="1">
        <name>Fe(2+)</name>
        <dbReference type="ChEBI" id="CHEBI:29033"/>
    </cofactor>
</comment>
<keyword evidence="7" id="KW-0408">Iron</keyword>
<dbReference type="InterPro" id="IPR051323">
    <property type="entry name" value="AtsK-like"/>
</dbReference>
<reference evidence="9 10" key="1">
    <citation type="submission" date="2015-07" db="EMBL/GenBank/DDBJ databases">
        <title>Comparative genomics of the Sigatoka disease complex on banana suggests a link between parallel evolutionary changes in Pseudocercospora fijiensis and Pseudocercospora eumusae and increased virulence on the banana host.</title>
        <authorList>
            <person name="Chang T.-C."/>
            <person name="Salvucci A."/>
            <person name="Crous P.W."/>
            <person name="Stergiopoulos I."/>
        </authorList>
    </citation>
    <scope>NUCLEOTIDE SEQUENCE [LARGE SCALE GENOMIC DNA]</scope>
    <source>
        <strain evidence="9 10">CBS 114824</strain>
    </source>
</reference>
<dbReference type="STRING" id="321146.A0A139H0A9"/>
<dbReference type="PRINTS" id="PR00081">
    <property type="entry name" value="GDHRDH"/>
</dbReference>
<dbReference type="PANTHER" id="PTHR30468:SF10">
    <property type="entry name" value="TAUD_TFDA-LIKE DOMAIN-CONTAINING PROTEIN"/>
    <property type="match status" value="1"/>
</dbReference>
<dbReference type="OrthoDB" id="10257314at2759"/>
<comment type="similarity">
    <text evidence="2">Belongs to the TfdA dioxygenase family.</text>
</comment>
<dbReference type="SUPFAM" id="SSF51735">
    <property type="entry name" value="NAD(P)-binding Rossmann-fold domains"/>
    <property type="match status" value="1"/>
</dbReference>
<accession>A0A139H0A9</accession>